<dbReference type="InterPro" id="IPR037523">
    <property type="entry name" value="VOC_core"/>
</dbReference>
<feature type="domain" description="VOC" evidence="1">
    <location>
        <begin position="7"/>
        <end position="131"/>
    </location>
</feature>
<dbReference type="Pfam" id="PF00903">
    <property type="entry name" value="Glyoxalase"/>
    <property type="match status" value="1"/>
</dbReference>
<dbReference type="InterPro" id="IPR052164">
    <property type="entry name" value="Anthracycline_SecMetBiosynth"/>
</dbReference>
<dbReference type="PANTHER" id="PTHR33993">
    <property type="entry name" value="GLYOXALASE-RELATED"/>
    <property type="match status" value="1"/>
</dbReference>
<keyword evidence="3" id="KW-1185">Reference proteome</keyword>
<evidence type="ECO:0000313" key="2">
    <source>
        <dbReference type="EMBL" id="MBQ0931488.1"/>
    </source>
</evidence>
<dbReference type="InterPro" id="IPR004360">
    <property type="entry name" value="Glyas_Fos-R_dOase_dom"/>
</dbReference>
<name>A0A941BHD1_9BURK</name>
<dbReference type="PROSITE" id="PS51819">
    <property type="entry name" value="VOC"/>
    <property type="match status" value="1"/>
</dbReference>
<dbReference type="InterPro" id="IPR029068">
    <property type="entry name" value="Glyas_Bleomycin-R_OHBP_Dase"/>
</dbReference>
<dbReference type="Proteomes" id="UP000676246">
    <property type="component" value="Unassembled WGS sequence"/>
</dbReference>
<dbReference type="EMBL" id="JAGQDD010000009">
    <property type="protein sequence ID" value="MBQ0931488.1"/>
    <property type="molecule type" value="Genomic_DNA"/>
</dbReference>
<evidence type="ECO:0000313" key="3">
    <source>
        <dbReference type="Proteomes" id="UP000676246"/>
    </source>
</evidence>
<organism evidence="2 3">
    <name type="scientific">Ideonella alba</name>
    <dbReference type="NCBI Taxonomy" id="2824118"/>
    <lineage>
        <taxon>Bacteria</taxon>
        <taxon>Pseudomonadati</taxon>
        <taxon>Pseudomonadota</taxon>
        <taxon>Betaproteobacteria</taxon>
        <taxon>Burkholderiales</taxon>
        <taxon>Sphaerotilaceae</taxon>
        <taxon>Ideonella</taxon>
    </lineage>
</organism>
<dbReference type="Gene3D" id="3.10.180.10">
    <property type="entry name" value="2,3-Dihydroxybiphenyl 1,2-Dioxygenase, domain 1"/>
    <property type="match status" value="1"/>
</dbReference>
<accession>A0A941BHD1</accession>
<sequence>MSTPMCPVVHFEMPYRDAARASRFYTEVFGWQIQAFGEEMGHYLMATTAGEDSAEPGTKRGVINGGLFPFKADWPMQHPSVVIAVADIRAAMARVNAGGGEVMGEPMPIPGVGDYVSFVDTEGNRHSMLQPLMPG</sequence>
<protein>
    <submittedName>
        <fullName evidence="2">VOC family protein</fullName>
    </submittedName>
</protein>
<proteinExistence type="predicted"/>
<dbReference type="AlphaFoldDB" id="A0A941BHD1"/>
<dbReference type="SUPFAM" id="SSF54593">
    <property type="entry name" value="Glyoxalase/Bleomycin resistance protein/Dihydroxybiphenyl dioxygenase"/>
    <property type="match status" value="1"/>
</dbReference>
<reference evidence="2 3" key="1">
    <citation type="submission" date="2021-04" db="EMBL/GenBank/DDBJ databases">
        <title>The genome sequence of Ideonella sp. 3Y2.</title>
        <authorList>
            <person name="Liu Y."/>
        </authorList>
    </citation>
    <scope>NUCLEOTIDE SEQUENCE [LARGE SCALE GENOMIC DNA]</scope>
    <source>
        <strain evidence="2 3">3Y2</strain>
    </source>
</reference>
<dbReference type="RefSeq" id="WP_210854470.1">
    <property type="nucleotide sequence ID" value="NZ_JAGQDD010000009.1"/>
</dbReference>
<dbReference type="CDD" id="cd07247">
    <property type="entry name" value="SgaA_N_like"/>
    <property type="match status" value="1"/>
</dbReference>
<comment type="caution">
    <text evidence="2">The sequence shown here is derived from an EMBL/GenBank/DDBJ whole genome shotgun (WGS) entry which is preliminary data.</text>
</comment>
<evidence type="ECO:0000259" key="1">
    <source>
        <dbReference type="PROSITE" id="PS51819"/>
    </source>
</evidence>
<gene>
    <name evidence="2" type="ORF">KAK03_13420</name>
</gene>